<reference evidence="12" key="1">
    <citation type="journal article" date="2010" name="Science">
        <title>Plasticity of animal genome architecture unmasked by rapid evolution of a pelagic tunicate.</title>
        <authorList>
            <person name="Denoeud F."/>
            <person name="Henriet S."/>
            <person name="Mungpakdee S."/>
            <person name="Aury J.M."/>
            <person name="Da Silva C."/>
            <person name="Brinkmann H."/>
            <person name="Mikhaleva J."/>
            <person name="Olsen L.C."/>
            <person name="Jubin C."/>
            <person name="Canestro C."/>
            <person name="Bouquet J.M."/>
            <person name="Danks G."/>
            <person name="Poulain J."/>
            <person name="Campsteijn C."/>
            <person name="Adamski M."/>
            <person name="Cross I."/>
            <person name="Yadetie F."/>
            <person name="Muffato M."/>
            <person name="Louis A."/>
            <person name="Butcher S."/>
            <person name="Tsagkogeorga G."/>
            <person name="Konrad A."/>
            <person name="Singh S."/>
            <person name="Jensen M.F."/>
            <person name="Cong E.H."/>
            <person name="Eikeseth-Otteraa H."/>
            <person name="Noel B."/>
            <person name="Anthouard V."/>
            <person name="Porcel B.M."/>
            <person name="Kachouri-Lafond R."/>
            <person name="Nishino A."/>
            <person name="Ugolini M."/>
            <person name="Chourrout P."/>
            <person name="Nishida H."/>
            <person name="Aasland R."/>
            <person name="Huzurbazar S."/>
            <person name="Westhof E."/>
            <person name="Delsuc F."/>
            <person name="Lehrach H."/>
            <person name="Reinhardt R."/>
            <person name="Weissenbach J."/>
            <person name="Roy S.W."/>
            <person name="Artiguenave F."/>
            <person name="Postlethwait J.H."/>
            <person name="Manak J.R."/>
            <person name="Thompson E.M."/>
            <person name="Jaillon O."/>
            <person name="Du Pasquier L."/>
            <person name="Boudinot P."/>
            <person name="Liberles D.A."/>
            <person name="Volff J.N."/>
            <person name="Philippe H."/>
            <person name="Lenhard B."/>
            <person name="Roest Crollius H."/>
            <person name="Wincker P."/>
            <person name="Chourrout D."/>
        </authorList>
    </citation>
    <scope>NUCLEOTIDE SEQUENCE [LARGE SCALE GENOMIC DNA]</scope>
</reference>
<feature type="compositionally biased region" description="Polar residues" evidence="10">
    <location>
        <begin position="278"/>
        <end position="296"/>
    </location>
</feature>
<feature type="compositionally biased region" description="Polar residues" evidence="10">
    <location>
        <begin position="357"/>
        <end position="367"/>
    </location>
</feature>
<evidence type="ECO:0000256" key="5">
    <source>
        <dbReference type="ARBA" id="ARBA00022475"/>
    </source>
</evidence>
<dbReference type="Proteomes" id="UP000001307">
    <property type="component" value="Unassembled WGS sequence"/>
</dbReference>
<dbReference type="EMBL" id="FN653018">
    <property type="protein sequence ID" value="CBY22277.1"/>
    <property type="molecule type" value="Genomic_DNA"/>
</dbReference>
<evidence type="ECO:0000256" key="6">
    <source>
        <dbReference type="ARBA" id="ARBA00022692"/>
    </source>
</evidence>
<dbReference type="AlphaFoldDB" id="E4WY33"/>
<feature type="transmembrane region" description="Helical" evidence="11">
    <location>
        <begin position="190"/>
        <end position="216"/>
    </location>
</feature>
<organism evidence="12">
    <name type="scientific">Oikopleura dioica</name>
    <name type="common">Tunicate</name>
    <dbReference type="NCBI Taxonomy" id="34765"/>
    <lineage>
        <taxon>Eukaryota</taxon>
        <taxon>Metazoa</taxon>
        <taxon>Chordata</taxon>
        <taxon>Tunicata</taxon>
        <taxon>Appendicularia</taxon>
        <taxon>Copelata</taxon>
        <taxon>Oikopleuridae</taxon>
        <taxon>Oikopleura</taxon>
    </lineage>
</organism>
<feature type="transmembrane region" description="Helical" evidence="11">
    <location>
        <begin position="12"/>
        <end position="35"/>
    </location>
</feature>
<evidence type="ECO:0008006" key="14">
    <source>
        <dbReference type="Google" id="ProtNLM"/>
    </source>
</evidence>
<accession>E4WY33</accession>
<dbReference type="GO" id="GO:0005886">
    <property type="term" value="C:plasma membrane"/>
    <property type="evidence" value="ECO:0007669"/>
    <property type="project" value="UniProtKB-SubCell"/>
</dbReference>
<comment type="similarity">
    <text evidence="3">Belongs to the claudin family.</text>
</comment>
<keyword evidence="7" id="KW-0965">Cell junction</keyword>
<feature type="transmembrane region" description="Helical" evidence="11">
    <location>
        <begin position="97"/>
        <end position="117"/>
    </location>
</feature>
<evidence type="ECO:0000256" key="3">
    <source>
        <dbReference type="ARBA" id="ARBA00008295"/>
    </source>
</evidence>
<evidence type="ECO:0000256" key="10">
    <source>
        <dbReference type="SAM" id="MobiDB-lite"/>
    </source>
</evidence>
<name>E4WY33_OIKDI</name>
<evidence type="ECO:0000256" key="7">
    <source>
        <dbReference type="ARBA" id="ARBA00022949"/>
    </source>
</evidence>
<evidence type="ECO:0000256" key="4">
    <source>
        <dbReference type="ARBA" id="ARBA00022427"/>
    </source>
</evidence>
<keyword evidence="6 11" id="KW-0812">Transmembrane</keyword>
<feature type="region of interest" description="Disordered" evidence="10">
    <location>
        <begin position="247"/>
        <end position="332"/>
    </location>
</feature>
<evidence type="ECO:0000256" key="11">
    <source>
        <dbReference type="SAM" id="Phobius"/>
    </source>
</evidence>
<sequence>MGTKRRKRAACQVLIFLGSFSNFVLQLLVTVWPTWVRLVPKDTSKFVHQGAMLGLWRGCTRYLPGSYMCMDEFPEEEVLSDDEDSSENRYSLKSMRVLMIISVVLSGLSNITALAGYECITLSSNNYKFRRRCARFSGFLIFLSGVCSIVAMSYFSSGIFEKSFEPLQTQLTVQYSSLKNEDFNIVWTNILYVAWSSSTLGVLCGICLCCLAGSMYESLETTELLKTRAYGHELEASYRQLAAQKAAESELNSPQDGAKVGQIRTLQHQGRPRRIRNRQNGSAPTNFANSKLSNHVSAKPSLRHQGSVETLSSDGPLSFALPKPRDLHQDDMTDCDMETSMAVGACSLLPKTVGSPDRNSSLRQNRNVEPEQDNFVMDGYV</sequence>
<dbReference type="PRINTS" id="PR01077">
    <property type="entry name" value="CLAUDIN"/>
</dbReference>
<evidence type="ECO:0000256" key="1">
    <source>
        <dbReference type="ARBA" id="ARBA00004435"/>
    </source>
</evidence>
<dbReference type="Gene3D" id="1.20.140.150">
    <property type="match status" value="1"/>
</dbReference>
<keyword evidence="13" id="KW-1185">Reference proteome</keyword>
<keyword evidence="8 11" id="KW-1133">Transmembrane helix</keyword>
<keyword evidence="5" id="KW-1003">Cell membrane</keyword>
<keyword evidence="4" id="KW-0796">Tight junction</keyword>
<dbReference type="GO" id="GO:0005923">
    <property type="term" value="C:bicellular tight junction"/>
    <property type="evidence" value="ECO:0007669"/>
    <property type="project" value="UniProtKB-SubCell"/>
</dbReference>
<feature type="region of interest" description="Disordered" evidence="10">
    <location>
        <begin position="351"/>
        <end position="381"/>
    </location>
</feature>
<dbReference type="InParanoid" id="E4WY33"/>
<dbReference type="InterPro" id="IPR006187">
    <property type="entry name" value="Claudin"/>
</dbReference>
<evidence type="ECO:0000256" key="9">
    <source>
        <dbReference type="ARBA" id="ARBA00023136"/>
    </source>
</evidence>
<comment type="subcellular location">
    <subcellularLocation>
        <location evidence="1">Cell junction</location>
        <location evidence="1">Tight junction</location>
    </subcellularLocation>
    <subcellularLocation>
        <location evidence="2">Cell membrane</location>
        <topology evidence="2">Multi-pass membrane protein</topology>
    </subcellularLocation>
</comment>
<keyword evidence="9 11" id="KW-0472">Membrane</keyword>
<feature type="transmembrane region" description="Helical" evidence="11">
    <location>
        <begin position="138"/>
        <end position="160"/>
    </location>
</feature>
<dbReference type="GO" id="GO:0005198">
    <property type="term" value="F:structural molecule activity"/>
    <property type="evidence" value="ECO:0007669"/>
    <property type="project" value="InterPro"/>
</dbReference>
<gene>
    <name evidence="12" type="ORF">GSOID_T00011832001</name>
</gene>
<evidence type="ECO:0000313" key="12">
    <source>
        <dbReference type="EMBL" id="CBY22277.1"/>
    </source>
</evidence>
<dbReference type="Pfam" id="PF00822">
    <property type="entry name" value="PMP22_Claudin"/>
    <property type="match status" value="1"/>
</dbReference>
<evidence type="ECO:0000256" key="8">
    <source>
        <dbReference type="ARBA" id="ARBA00022989"/>
    </source>
</evidence>
<protein>
    <recommendedName>
        <fullName evidence="14">Claudin</fullName>
    </recommendedName>
</protein>
<dbReference type="OrthoDB" id="10025519at2759"/>
<evidence type="ECO:0000256" key="2">
    <source>
        <dbReference type="ARBA" id="ARBA00004651"/>
    </source>
</evidence>
<dbReference type="PANTHER" id="PTHR12002">
    <property type="entry name" value="CLAUDIN"/>
    <property type="match status" value="1"/>
</dbReference>
<evidence type="ECO:0000313" key="13">
    <source>
        <dbReference type="Proteomes" id="UP000001307"/>
    </source>
</evidence>
<dbReference type="InterPro" id="IPR004031">
    <property type="entry name" value="PMP22/EMP/MP20/Claudin"/>
</dbReference>
<proteinExistence type="inferred from homology"/>